<dbReference type="EMBL" id="AP018176">
    <property type="protein sequence ID" value="BAY20168.1"/>
    <property type="molecule type" value="Genomic_DNA"/>
</dbReference>
<reference evidence="1 2" key="1">
    <citation type="submission" date="2017-06" db="EMBL/GenBank/DDBJ databases">
        <title>Genome sequencing of cyanobaciteial culture collection at National Institute for Environmental Studies (NIES).</title>
        <authorList>
            <person name="Hirose Y."/>
            <person name="Shimura Y."/>
            <person name="Fujisawa T."/>
            <person name="Nakamura Y."/>
            <person name="Kawachi M."/>
        </authorList>
    </citation>
    <scope>NUCLEOTIDE SEQUENCE [LARGE SCALE GENOMIC DNA]</scope>
    <source>
        <strain evidence="1 2">NIES-21</strain>
        <plasmid evidence="2">Plasmid2 dna</plasmid>
    </source>
</reference>
<keyword evidence="2" id="KW-1185">Reference proteome</keyword>
<evidence type="ECO:0000313" key="2">
    <source>
        <dbReference type="Proteomes" id="UP000218287"/>
    </source>
</evidence>
<evidence type="ECO:0000313" key="1">
    <source>
        <dbReference type="EMBL" id="BAY20168.1"/>
    </source>
</evidence>
<accession>A0A1Z4GS56</accession>
<dbReference type="Proteomes" id="UP000218287">
    <property type="component" value="Plasmid Plasmid2 dna"/>
</dbReference>
<keyword evidence="1" id="KW-0614">Plasmid</keyword>
<geneLocation type="plasmid" evidence="2">
    <name>Plasmid2 dna</name>
</geneLocation>
<organism evidence="1 2">
    <name type="scientific">Anabaenopsis circularis NIES-21</name>
    <dbReference type="NCBI Taxonomy" id="1085406"/>
    <lineage>
        <taxon>Bacteria</taxon>
        <taxon>Bacillati</taxon>
        <taxon>Cyanobacteriota</taxon>
        <taxon>Cyanophyceae</taxon>
        <taxon>Nostocales</taxon>
        <taxon>Nodulariaceae</taxon>
        <taxon>Anabaenopsis</taxon>
    </lineage>
</organism>
<proteinExistence type="predicted"/>
<protein>
    <submittedName>
        <fullName evidence="1">Uncharacterized protein</fullName>
    </submittedName>
</protein>
<sequence>MCLEREILNAVGFETSQLEPEDVVNQAEEIVVKDEPIANTIDNFSKLLDEYEPA</sequence>
<gene>
    <name evidence="1" type="ORF">NIES21_60380</name>
</gene>
<name>A0A1Z4GS56_9CYAN</name>
<dbReference type="AlphaFoldDB" id="A0A1Z4GS56"/>